<gene>
    <name evidence="2" type="ORF">KK078_16805</name>
</gene>
<organism evidence="2 3">
    <name type="scientific">Dawidia soli</name>
    <dbReference type="NCBI Taxonomy" id="2782352"/>
    <lineage>
        <taxon>Bacteria</taxon>
        <taxon>Pseudomonadati</taxon>
        <taxon>Bacteroidota</taxon>
        <taxon>Cytophagia</taxon>
        <taxon>Cytophagales</taxon>
        <taxon>Chryseotaleaceae</taxon>
        <taxon>Dawidia</taxon>
    </lineage>
</organism>
<sequence>MKRFLFFLAVLPALWACEPEPDNLRLLDQLVVSTNYDPDTQFADFGTYTIATDTIGYVSNTSRDTIWTFTTAQPYPRSVIKAVREQMDAKGFTYVDRDEDPDVGMNIYIIENLNLFQQVYYPNYYSNYYGYGGYYYYPIVQTYAQNTATLVVEMIDLKNRNANNQVKIVWNAYMGDVVNSVNYEQQSVDAIETAFDQSPYLH</sequence>
<comment type="caution">
    <text evidence="2">The sequence shown here is derived from an EMBL/GenBank/DDBJ whole genome shotgun (WGS) entry which is preliminary data.</text>
</comment>
<dbReference type="Gene3D" id="3.30.160.670">
    <property type="match status" value="1"/>
</dbReference>
<accession>A0AAP2DA38</accession>
<dbReference type="EMBL" id="JAHESC010000024">
    <property type="protein sequence ID" value="MBT1688233.1"/>
    <property type="molecule type" value="Genomic_DNA"/>
</dbReference>
<dbReference type="Proteomes" id="UP001319180">
    <property type="component" value="Unassembled WGS sequence"/>
</dbReference>
<evidence type="ECO:0000259" key="1">
    <source>
        <dbReference type="Pfam" id="PF13590"/>
    </source>
</evidence>
<feature type="domain" description="DUF4136" evidence="1">
    <location>
        <begin position="32"/>
        <end position="200"/>
    </location>
</feature>
<dbReference type="RefSeq" id="WP_254091460.1">
    <property type="nucleotide sequence ID" value="NZ_JAHESC010000024.1"/>
</dbReference>
<name>A0AAP2DA38_9BACT</name>
<evidence type="ECO:0000313" key="3">
    <source>
        <dbReference type="Proteomes" id="UP001319180"/>
    </source>
</evidence>
<evidence type="ECO:0000313" key="2">
    <source>
        <dbReference type="EMBL" id="MBT1688233.1"/>
    </source>
</evidence>
<reference evidence="2 3" key="1">
    <citation type="submission" date="2021-05" db="EMBL/GenBank/DDBJ databases">
        <title>A Polyphasic approach of four new species of the genus Ohtaekwangia: Ohtaekwangia histidinii sp. nov., Ohtaekwangia cretensis sp. nov., Ohtaekwangia indiensis sp. nov., Ohtaekwangia reichenbachii sp. nov. from diverse environment.</title>
        <authorList>
            <person name="Octaviana S."/>
        </authorList>
    </citation>
    <scope>NUCLEOTIDE SEQUENCE [LARGE SCALE GENOMIC DNA]</scope>
    <source>
        <strain evidence="2 3">PWU37</strain>
    </source>
</reference>
<proteinExistence type="predicted"/>
<dbReference type="Pfam" id="PF13590">
    <property type="entry name" value="DUF4136"/>
    <property type="match status" value="1"/>
</dbReference>
<dbReference type="AlphaFoldDB" id="A0AAP2DA38"/>
<dbReference type="InterPro" id="IPR025411">
    <property type="entry name" value="DUF4136"/>
</dbReference>
<protein>
    <submittedName>
        <fullName evidence="2">DUF4136 domain-containing protein</fullName>
    </submittedName>
</protein>
<keyword evidence="3" id="KW-1185">Reference proteome</keyword>